<feature type="binding site" evidence="5">
    <location>
        <position position="473"/>
    </location>
    <ligand>
        <name>Zn(2+)</name>
        <dbReference type="ChEBI" id="CHEBI:29105"/>
    </ligand>
</feature>
<evidence type="ECO:0000256" key="3">
    <source>
        <dbReference type="ARBA" id="ARBA00022989"/>
    </source>
</evidence>
<organism evidence="7 8">
    <name type="scientific">Acrodontium crateriforme</name>
    <dbReference type="NCBI Taxonomy" id="150365"/>
    <lineage>
        <taxon>Eukaryota</taxon>
        <taxon>Fungi</taxon>
        <taxon>Dikarya</taxon>
        <taxon>Ascomycota</taxon>
        <taxon>Pezizomycotina</taxon>
        <taxon>Dothideomycetes</taxon>
        <taxon>Dothideomycetidae</taxon>
        <taxon>Mycosphaerellales</taxon>
        <taxon>Teratosphaeriaceae</taxon>
        <taxon>Acrodontium</taxon>
    </lineage>
</organism>
<feature type="transmembrane region" description="Helical" evidence="6">
    <location>
        <begin position="271"/>
        <end position="289"/>
    </location>
</feature>
<dbReference type="AlphaFoldDB" id="A0AAQ3M9I6"/>
<reference evidence="7 8" key="1">
    <citation type="submission" date="2023-11" db="EMBL/GenBank/DDBJ databases">
        <title>An acidophilic fungus is an integral part of prey digestion in a carnivorous sundew plant.</title>
        <authorList>
            <person name="Tsai I.J."/>
        </authorList>
    </citation>
    <scope>NUCLEOTIDE SEQUENCE [LARGE SCALE GENOMIC DNA]</scope>
    <source>
        <strain evidence="7">169a</strain>
    </source>
</reference>
<evidence type="ECO:0008006" key="9">
    <source>
        <dbReference type="Google" id="ProtNLM"/>
    </source>
</evidence>
<dbReference type="PANTHER" id="PTHR20855:SF97">
    <property type="entry name" value="ADIPOR-LIKE RECEPTOR IZH3-RELATED"/>
    <property type="match status" value="1"/>
</dbReference>
<dbReference type="Proteomes" id="UP001303373">
    <property type="component" value="Chromosome 11"/>
</dbReference>
<evidence type="ECO:0000313" key="7">
    <source>
        <dbReference type="EMBL" id="WPH03760.1"/>
    </source>
</evidence>
<feature type="transmembrane region" description="Helical" evidence="6">
    <location>
        <begin position="343"/>
        <end position="364"/>
    </location>
</feature>
<keyword evidence="5" id="KW-0862">Zinc</keyword>
<keyword evidence="3 6" id="KW-1133">Transmembrane helix</keyword>
<dbReference type="InterPro" id="IPR004254">
    <property type="entry name" value="AdipoR/HlyIII-related"/>
</dbReference>
<feature type="transmembrane region" description="Helical" evidence="6">
    <location>
        <begin position="429"/>
        <end position="451"/>
    </location>
</feature>
<dbReference type="GO" id="GO:0006882">
    <property type="term" value="P:intracellular zinc ion homeostasis"/>
    <property type="evidence" value="ECO:0007669"/>
    <property type="project" value="TreeGrafter"/>
</dbReference>
<accession>A0AAQ3M9I6</accession>
<evidence type="ECO:0000313" key="8">
    <source>
        <dbReference type="Proteomes" id="UP001303373"/>
    </source>
</evidence>
<dbReference type="GO" id="GO:0016020">
    <property type="term" value="C:membrane"/>
    <property type="evidence" value="ECO:0007669"/>
    <property type="project" value="UniProtKB-SubCell"/>
</dbReference>
<evidence type="ECO:0000256" key="5">
    <source>
        <dbReference type="PIRSR" id="PIRSR604254-1"/>
    </source>
</evidence>
<keyword evidence="5" id="KW-0479">Metal-binding</keyword>
<evidence type="ECO:0000256" key="6">
    <source>
        <dbReference type="SAM" id="Phobius"/>
    </source>
</evidence>
<feature type="transmembrane region" description="Helical" evidence="6">
    <location>
        <begin position="471"/>
        <end position="491"/>
    </location>
</feature>
<protein>
    <recommendedName>
        <fullName evidence="9">HlyIII-domain-containing protein</fullName>
    </recommendedName>
</protein>
<feature type="transmembrane region" description="Helical" evidence="6">
    <location>
        <begin position="398"/>
        <end position="417"/>
    </location>
</feature>
<feature type="binding site" evidence="5">
    <location>
        <position position="324"/>
    </location>
    <ligand>
        <name>Zn(2+)</name>
        <dbReference type="ChEBI" id="CHEBI:29105"/>
    </ligand>
</feature>
<feature type="transmembrane region" description="Helical" evidence="6">
    <location>
        <begin position="371"/>
        <end position="392"/>
    </location>
</feature>
<gene>
    <name evidence="7" type="ORF">R9X50_00664300</name>
</gene>
<sequence>MSAYGGMTYANTCTTRTSEIHEEPTLGTTSGADFDIDTLRGRHRRRHSSYNPRAWSSERENVQVLVDRFLADLGRRLEMMETYGHLKIDEGMKFAYETLHAVHEGCTQVGDDIIDAGRRRAKVLVDTLDSHYRGALSRKEGLEQRVQEGVRMCEEMMADFEKRAYSVGSGGLAAAASDMLDSGKNYVDNASTIAAEIVAEGADAARRAKEKLKVKVEQAIVMAKKQGLIGYENLPEPWRVNPHILRGYRFSETKLDCVRSCFSVSNETFNIWSHAIGLFLVLTTAFYFYPASPAFTSATKVDIFIAGCFFFAACKCLVCSTMWHTMSCISDQTLMERFACVDYTGISLLVAASIMTTEYTAFYCEPISRSIYLITTLFLGIAGTILPWHPTFNRSDMSWLRVGFFVSLAATGFIPVLQLAYERGWSETLYFYAPITKSILVYLTGAILYAAKVPERFLPGWFDYAGGSHNIWHLAVLGGIFFHYSAMQSFFYEAFRRAETQCSVY</sequence>
<evidence type="ECO:0000256" key="1">
    <source>
        <dbReference type="ARBA" id="ARBA00004141"/>
    </source>
</evidence>
<feature type="transmembrane region" description="Helical" evidence="6">
    <location>
        <begin position="301"/>
        <end position="323"/>
    </location>
</feature>
<dbReference type="Pfam" id="PF03006">
    <property type="entry name" value="HlyIII"/>
    <property type="match status" value="1"/>
</dbReference>
<feature type="binding site" evidence="5">
    <location>
        <position position="469"/>
    </location>
    <ligand>
        <name>Zn(2+)</name>
        <dbReference type="ChEBI" id="CHEBI:29105"/>
    </ligand>
</feature>
<evidence type="ECO:0000256" key="2">
    <source>
        <dbReference type="ARBA" id="ARBA00022692"/>
    </source>
</evidence>
<proteinExistence type="predicted"/>
<evidence type="ECO:0000256" key="4">
    <source>
        <dbReference type="ARBA" id="ARBA00023136"/>
    </source>
</evidence>
<dbReference type="PANTHER" id="PTHR20855">
    <property type="entry name" value="ADIPOR/PROGESTIN RECEPTOR-RELATED"/>
    <property type="match status" value="1"/>
</dbReference>
<keyword evidence="2 6" id="KW-0812">Transmembrane</keyword>
<keyword evidence="4 6" id="KW-0472">Membrane</keyword>
<dbReference type="GO" id="GO:0046872">
    <property type="term" value="F:metal ion binding"/>
    <property type="evidence" value="ECO:0007669"/>
    <property type="project" value="UniProtKB-KW"/>
</dbReference>
<comment type="subcellular location">
    <subcellularLocation>
        <location evidence="1">Membrane</location>
        <topology evidence="1">Multi-pass membrane protein</topology>
    </subcellularLocation>
</comment>
<dbReference type="GO" id="GO:0038023">
    <property type="term" value="F:signaling receptor activity"/>
    <property type="evidence" value="ECO:0007669"/>
    <property type="project" value="TreeGrafter"/>
</dbReference>
<dbReference type="EMBL" id="CP138590">
    <property type="protein sequence ID" value="WPH03760.1"/>
    <property type="molecule type" value="Genomic_DNA"/>
</dbReference>
<name>A0AAQ3M9I6_9PEZI</name>
<keyword evidence="8" id="KW-1185">Reference proteome</keyword>